<feature type="compositionally biased region" description="Low complexity" evidence="1">
    <location>
        <begin position="325"/>
        <end position="357"/>
    </location>
</feature>
<evidence type="ECO:0000313" key="3">
    <source>
        <dbReference type="Proteomes" id="UP001314205"/>
    </source>
</evidence>
<proteinExistence type="predicted"/>
<evidence type="ECO:0000313" key="2">
    <source>
        <dbReference type="EMBL" id="CAK1579619.1"/>
    </source>
</evidence>
<organism evidence="2 3">
    <name type="scientific">Parnassius mnemosyne</name>
    <name type="common">clouded apollo</name>
    <dbReference type="NCBI Taxonomy" id="213953"/>
    <lineage>
        <taxon>Eukaryota</taxon>
        <taxon>Metazoa</taxon>
        <taxon>Ecdysozoa</taxon>
        <taxon>Arthropoda</taxon>
        <taxon>Hexapoda</taxon>
        <taxon>Insecta</taxon>
        <taxon>Pterygota</taxon>
        <taxon>Neoptera</taxon>
        <taxon>Endopterygota</taxon>
        <taxon>Lepidoptera</taxon>
        <taxon>Glossata</taxon>
        <taxon>Ditrysia</taxon>
        <taxon>Papilionoidea</taxon>
        <taxon>Papilionidae</taxon>
        <taxon>Parnassiinae</taxon>
        <taxon>Parnassini</taxon>
        <taxon>Parnassius</taxon>
        <taxon>Driopa</taxon>
    </lineage>
</organism>
<feature type="compositionally biased region" description="Basic and acidic residues" evidence="1">
    <location>
        <begin position="615"/>
        <end position="624"/>
    </location>
</feature>
<sequence length="645" mass="65133">MIVNGDRQAGTSSGGGGGSGGSGGSGSGSSRATPTSRAPPKHAAPARAPPRLHAHPITVPEKRAAVSSAPSVLSSSATSTPTVSSGSTSAVKSGALSYTGAIVGARGHTFAAKVTAAPAGNATPNDTKPRPLTQGASGASGASGAAGAASSPGGCGAGGSPLRARSSPLERGERGERGEDEPRRLDLSPDAGWAPDEPALASAPAPAPAPAPATAALHINTQPQGGSSGSGGSAQEYSLFKDLSAGAAAMWGAGDAHHNVDPPPPQVDASKAPGYRGGGAGAGGCSPCSRASSHGSTPPPAYAPPAQPAYHTPLPIGPPPHQHAHQQQQHPQHAPQHQPQHAQHPQQHQQYPQQHQPPHQPQHPPASLGNTVNAMDLSGLSRNGPIYQQDNSRNGHNMMPVSMSGNVGMSGAALGLGYVGVENVSRLNPRAPDFAQRHPLLQHKHSAQQLFAGGNNAGNLSTLLMSYQQPTPKPMQHTPQPHHPYQSLLERGVGVGVGVNVSSSGGVGGVGGAGGAGGAGSGCGWGEEEERKPRPIGTERAWKLTGGDDWPHAHLHHPHLPDHDRYQGVSGMGGVGVGVGVGMGAAGALEGAYGGGATAAALSLMHALPLHYLPPDHQHWDQQPHPHPHPHHAADKQQAWSKWTH</sequence>
<feature type="compositionally biased region" description="Gly residues" evidence="1">
    <location>
        <begin position="12"/>
        <end position="27"/>
    </location>
</feature>
<reference evidence="2 3" key="1">
    <citation type="submission" date="2023-11" db="EMBL/GenBank/DDBJ databases">
        <authorList>
            <person name="Hedman E."/>
            <person name="Englund M."/>
            <person name="Stromberg M."/>
            <person name="Nyberg Akerstrom W."/>
            <person name="Nylinder S."/>
            <person name="Jareborg N."/>
            <person name="Kallberg Y."/>
            <person name="Kronander E."/>
        </authorList>
    </citation>
    <scope>NUCLEOTIDE SEQUENCE [LARGE SCALE GENOMIC DNA]</scope>
</reference>
<feature type="compositionally biased region" description="Low complexity" evidence="1">
    <location>
        <begin position="194"/>
        <end position="204"/>
    </location>
</feature>
<evidence type="ECO:0000256" key="1">
    <source>
        <dbReference type="SAM" id="MobiDB-lite"/>
    </source>
</evidence>
<feature type="compositionally biased region" description="Gly residues" evidence="1">
    <location>
        <begin position="275"/>
        <end position="284"/>
    </location>
</feature>
<dbReference type="EMBL" id="CAVLGL010000002">
    <property type="protein sequence ID" value="CAK1579619.1"/>
    <property type="molecule type" value="Genomic_DNA"/>
</dbReference>
<feature type="region of interest" description="Disordered" evidence="1">
    <location>
        <begin position="118"/>
        <end position="212"/>
    </location>
</feature>
<dbReference type="Proteomes" id="UP001314205">
    <property type="component" value="Unassembled WGS sequence"/>
</dbReference>
<keyword evidence="3" id="KW-1185">Reference proteome</keyword>
<feature type="compositionally biased region" description="Pro residues" evidence="1">
    <location>
        <begin position="297"/>
        <end position="307"/>
    </location>
</feature>
<comment type="caution">
    <text evidence="2">The sequence shown here is derived from an EMBL/GenBank/DDBJ whole genome shotgun (WGS) entry which is preliminary data.</text>
</comment>
<name>A0AAV1KB84_9NEOP</name>
<dbReference type="AlphaFoldDB" id="A0AAV1KB84"/>
<feature type="compositionally biased region" description="Basic and acidic residues" evidence="1">
    <location>
        <begin position="168"/>
        <end position="187"/>
    </location>
</feature>
<protein>
    <submittedName>
        <fullName evidence="2">Uncharacterized protein</fullName>
    </submittedName>
</protein>
<feature type="compositionally biased region" description="Low complexity" evidence="1">
    <location>
        <begin position="65"/>
        <end position="91"/>
    </location>
</feature>
<feature type="region of interest" description="Disordered" evidence="1">
    <location>
        <begin position="615"/>
        <end position="645"/>
    </location>
</feature>
<accession>A0AAV1KB84</accession>
<feature type="compositionally biased region" description="Low complexity" evidence="1">
    <location>
        <begin position="135"/>
        <end position="152"/>
    </location>
</feature>
<feature type="region of interest" description="Disordered" evidence="1">
    <location>
        <begin position="254"/>
        <end position="376"/>
    </location>
</feature>
<gene>
    <name evidence="2" type="ORF">PARMNEM_LOCUS1534</name>
</gene>
<feature type="compositionally biased region" description="Low complexity" evidence="1">
    <location>
        <begin position="41"/>
        <end position="51"/>
    </location>
</feature>
<feature type="region of interest" description="Disordered" evidence="1">
    <location>
        <begin position="1"/>
        <end position="93"/>
    </location>
</feature>